<dbReference type="EMBL" id="JANLCJ010000009">
    <property type="protein sequence ID" value="MCS5735824.1"/>
    <property type="molecule type" value="Genomic_DNA"/>
</dbReference>
<dbReference type="InterPro" id="IPR011059">
    <property type="entry name" value="Metal-dep_hydrolase_composite"/>
</dbReference>
<comment type="cofactor">
    <cofactor evidence="1">
        <name>Zn(2+)</name>
        <dbReference type="ChEBI" id="CHEBI:29105"/>
    </cofactor>
</comment>
<accession>A0ABT2H7B2</accession>
<dbReference type="InterPro" id="IPR011778">
    <property type="entry name" value="Hydantoinase/dihydroPyrase"/>
</dbReference>
<dbReference type="Proteomes" id="UP001165586">
    <property type="component" value="Unassembled WGS sequence"/>
</dbReference>
<dbReference type="RefSeq" id="WP_259541012.1">
    <property type="nucleotide sequence ID" value="NZ_JANLCJ010000009.1"/>
</dbReference>
<proteinExistence type="inferred from homology"/>
<evidence type="ECO:0000313" key="8">
    <source>
        <dbReference type="Proteomes" id="UP001165586"/>
    </source>
</evidence>
<protein>
    <submittedName>
        <fullName evidence="7">Dihydropyrimidinase</fullName>
        <ecNumber evidence="7">3.5.2.2</ecNumber>
    </submittedName>
</protein>
<evidence type="ECO:0000256" key="1">
    <source>
        <dbReference type="ARBA" id="ARBA00001947"/>
    </source>
</evidence>
<dbReference type="InterPro" id="IPR050378">
    <property type="entry name" value="Metallo-dep_Hydrolases_sf"/>
</dbReference>
<dbReference type="GO" id="GO:0004157">
    <property type="term" value="F:dihydropyrimidinase activity"/>
    <property type="evidence" value="ECO:0007669"/>
    <property type="project" value="UniProtKB-EC"/>
</dbReference>
<reference evidence="7" key="1">
    <citation type="submission" date="2022-08" db="EMBL/GenBank/DDBJ databases">
        <authorList>
            <person name="Deng Y."/>
            <person name="Han X.-F."/>
            <person name="Zhang Y.-Q."/>
        </authorList>
    </citation>
    <scope>NUCLEOTIDE SEQUENCE</scope>
    <source>
        <strain evidence="7">CPCC 203386</strain>
    </source>
</reference>
<dbReference type="PANTHER" id="PTHR11647:SF1">
    <property type="entry name" value="COLLAPSIN RESPONSE MEDIATOR PROTEIN"/>
    <property type="match status" value="1"/>
</dbReference>
<name>A0ABT2H7B2_9MICO</name>
<dbReference type="EC" id="3.5.2.2" evidence="7"/>
<keyword evidence="8" id="KW-1185">Reference proteome</keyword>
<feature type="domain" description="Amidohydrolase-related" evidence="6">
    <location>
        <begin position="86"/>
        <end position="469"/>
    </location>
</feature>
<evidence type="ECO:0000256" key="4">
    <source>
        <dbReference type="ARBA" id="ARBA00022801"/>
    </source>
</evidence>
<evidence type="ECO:0000256" key="5">
    <source>
        <dbReference type="SAM" id="MobiDB-lite"/>
    </source>
</evidence>
<dbReference type="PANTHER" id="PTHR11647">
    <property type="entry name" value="HYDRANTOINASE/DIHYDROPYRIMIDINASE FAMILY MEMBER"/>
    <property type="match status" value="1"/>
</dbReference>
<dbReference type="InterPro" id="IPR006680">
    <property type="entry name" value="Amidohydro-rel"/>
</dbReference>
<dbReference type="InterPro" id="IPR032466">
    <property type="entry name" value="Metal_Hydrolase"/>
</dbReference>
<feature type="region of interest" description="Disordered" evidence="5">
    <location>
        <begin position="1"/>
        <end position="31"/>
    </location>
</feature>
<evidence type="ECO:0000313" key="7">
    <source>
        <dbReference type="EMBL" id="MCS5735824.1"/>
    </source>
</evidence>
<keyword evidence="4 7" id="KW-0378">Hydrolase</keyword>
<comment type="similarity">
    <text evidence="2">Belongs to the metallo-dependent hydrolases superfamily. Hydantoinase/dihydropyrimidinase family.</text>
</comment>
<dbReference type="Pfam" id="PF01979">
    <property type="entry name" value="Amidohydro_1"/>
    <property type="match status" value="1"/>
</dbReference>
<dbReference type="Gene3D" id="3.20.20.140">
    <property type="entry name" value="Metal-dependent hydrolases"/>
    <property type="match status" value="1"/>
</dbReference>
<comment type="caution">
    <text evidence="7">The sequence shown here is derived from an EMBL/GenBank/DDBJ whole genome shotgun (WGS) entry which is preliminary data.</text>
</comment>
<dbReference type="SUPFAM" id="SSF51338">
    <property type="entry name" value="Composite domain of metallo-dependent hydrolases"/>
    <property type="match status" value="1"/>
</dbReference>
<dbReference type="SUPFAM" id="SSF51556">
    <property type="entry name" value="Metallo-dependent hydrolases"/>
    <property type="match status" value="1"/>
</dbReference>
<evidence type="ECO:0000259" key="6">
    <source>
        <dbReference type="Pfam" id="PF01979"/>
    </source>
</evidence>
<organism evidence="7 8">
    <name type="scientific">Herbiconiux daphne</name>
    <dbReference type="NCBI Taxonomy" id="2970914"/>
    <lineage>
        <taxon>Bacteria</taxon>
        <taxon>Bacillati</taxon>
        <taxon>Actinomycetota</taxon>
        <taxon>Actinomycetes</taxon>
        <taxon>Micrococcales</taxon>
        <taxon>Microbacteriaceae</taxon>
        <taxon>Herbiconiux</taxon>
    </lineage>
</organism>
<dbReference type="Gene3D" id="2.30.40.10">
    <property type="entry name" value="Urease, subunit C, domain 1"/>
    <property type="match status" value="1"/>
</dbReference>
<gene>
    <name evidence="7" type="primary">hydA</name>
    <name evidence="7" type="ORF">N1032_18955</name>
</gene>
<sequence length="495" mass="52151">MSQNPALPDTAEAASGTAAPTASTSPPAPTAPIDLVVRGGTVVEATWQGPADLFVAGGVVQAVVAPGTAVPAGGEGARVIDATGLLVMPGGVDPHCHVGFTSGEFTSLDDYRECTTAAVFGGTTTIVDFAIPRPGQAPLAVAHAQRAKADQGLCDSALHASVVDWDDTVPDQLRQLVGEGIVTVKMFTTYRGESMADADTILRTMQVLNDEGGMVVIHCESNPIIEEDQRKASERGEIDAGHMHTTRSHLAETAAVAEVLSIAETLGAPVYFVHQSTPEAIDLVADARRRGLSAYTESVAHHLVLDDSHYLGEHPERFVCCPPLRDRATVEALGGYLFNGEITTIGSDHCCYDTAQKLEHPDDVRIMPNGLPGVETRLPVIFSEYVSKKGLSPSRFVEVAATNPARVNGIYPQKGTLLPGSDADIVLWDAAAAWTVTTEGLHMATDYTPYEGLDVVGRPVTVIVRGAVVVENGELVDATPRGRHVPAHAVDLTAV</sequence>
<keyword evidence="3" id="KW-0479">Metal-binding</keyword>
<evidence type="ECO:0000256" key="2">
    <source>
        <dbReference type="ARBA" id="ARBA00008829"/>
    </source>
</evidence>
<feature type="compositionally biased region" description="Low complexity" evidence="5">
    <location>
        <begin position="10"/>
        <end position="25"/>
    </location>
</feature>
<evidence type="ECO:0000256" key="3">
    <source>
        <dbReference type="ARBA" id="ARBA00022723"/>
    </source>
</evidence>
<dbReference type="NCBIfam" id="TIGR02033">
    <property type="entry name" value="D-hydantoinase"/>
    <property type="match status" value="1"/>
</dbReference>